<organism evidence="2 3">
    <name type="scientific">Cryomyces minteri</name>
    <dbReference type="NCBI Taxonomy" id="331657"/>
    <lineage>
        <taxon>Eukaryota</taxon>
        <taxon>Fungi</taxon>
        <taxon>Dikarya</taxon>
        <taxon>Ascomycota</taxon>
        <taxon>Pezizomycotina</taxon>
        <taxon>Dothideomycetes</taxon>
        <taxon>Dothideomycetes incertae sedis</taxon>
        <taxon>Cryomyces</taxon>
    </lineage>
</organism>
<proteinExistence type="predicted"/>
<protein>
    <submittedName>
        <fullName evidence="2">Uncharacterized protein</fullName>
    </submittedName>
</protein>
<feature type="compositionally biased region" description="Basic and acidic residues" evidence="1">
    <location>
        <begin position="159"/>
        <end position="176"/>
    </location>
</feature>
<feature type="non-terminal residue" evidence="2">
    <location>
        <position position="1"/>
    </location>
</feature>
<name>A0A4U0V984_9PEZI</name>
<dbReference type="AlphaFoldDB" id="A0A4U0V984"/>
<evidence type="ECO:0000313" key="3">
    <source>
        <dbReference type="Proteomes" id="UP000308768"/>
    </source>
</evidence>
<sequence length="206" mass="23313">ERKTIELGEDYAKHLMEAARQVLQPDLPQLYARFAACPDVVKRYQHEHHPTWLWDWSLINEPGTQYSDNRDEYFRKKREFRTNVKRIAQTCPSIIDDEEVGRDGTGLNPSVAGDGTEAKLMESYENCCREAAANAATYPGLARSFAADPEAVEKYISQFDKDGRTGDSAQRMEDAPPRSSPFQKREKKSVGVADSSTSDLRPRKPA</sequence>
<reference evidence="2 3" key="1">
    <citation type="submission" date="2017-03" db="EMBL/GenBank/DDBJ databases">
        <title>Genomes of endolithic fungi from Antarctica.</title>
        <authorList>
            <person name="Coleine C."/>
            <person name="Masonjones S."/>
            <person name="Stajich J.E."/>
        </authorList>
    </citation>
    <scope>NUCLEOTIDE SEQUENCE [LARGE SCALE GENOMIC DNA]</scope>
    <source>
        <strain evidence="2 3">CCFEE 5187</strain>
    </source>
</reference>
<comment type="caution">
    <text evidence="2">The sequence shown here is derived from an EMBL/GenBank/DDBJ whole genome shotgun (WGS) entry which is preliminary data.</text>
</comment>
<keyword evidence="3" id="KW-1185">Reference proteome</keyword>
<gene>
    <name evidence="2" type="ORF">B0A49_12327</name>
</gene>
<dbReference type="Proteomes" id="UP000308768">
    <property type="component" value="Unassembled WGS sequence"/>
</dbReference>
<accession>A0A4U0V984</accession>
<evidence type="ECO:0000313" key="2">
    <source>
        <dbReference type="EMBL" id="TKA45394.1"/>
    </source>
</evidence>
<dbReference type="EMBL" id="NAJN01003007">
    <property type="protein sequence ID" value="TKA45394.1"/>
    <property type="molecule type" value="Genomic_DNA"/>
</dbReference>
<feature type="region of interest" description="Disordered" evidence="1">
    <location>
        <begin position="157"/>
        <end position="206"/>
    </location>
</feature>
<evidence type="ECO:0000256" key="1">
    <source>
        <dbReference type="SAM" id="MobiDB-lite"/>
    </source>
</evidence>